<dbReference type="InterPro" id="IPR011766">
    <property type="entry name" value="TPP_enzyme_TPP-bd"/>
</dbReference>
<proteinExistence type="predicted"/>
<organism evidence="3 4">
    <name type="scientific">Pseudorhodobacter turbinis</name>
    <dbReference type="NCBI Taxonomy" id="2500533"/>
    <lineage>
        <taxon>Bacteria</taxon>
        <taxon>Pseudomonadati</taxon>
        <taxon>Pseudomonadota</taxon>
        <taxon>Alphaproteobacteria</taxon>
        <taxon>Rhodobacterales</taxon>
        <taxon>Paracoccaceae</taxon>
        <taxon>Pseudorhodobacter</taxon>
    </lineage>
</organism>
<evidence type="ECO:0000256" key="1">
    <source>
        <dbReference type="SAM" id="MobiDB-lite"/>
    </source>
</evidence>
<dbReference type="Proteomes" id="UP000298631">
    <property type="component" value="Plasmid unnamed1"/>
</dbReference>
<dbReference type="KEGG" id="pseb:EOK75_18690"/>
<accession>A0A4P8EKY7</accession>
<protein>
    <recommendedName>
        <fullName evidence="2">Thiamine pyrophosphate enzyme TPP-binding domain-containing protein</fullName>
    </recommendedName>
</protein>
<feature type="domain" description="Thiamine pyrophosphate enzyme TPP-binding" evidence="2">
    <location>
        <begin position="21"/>
        <end position="69"/>
    </location>
</feature>
<dbReference type="GO" id="GO:0003824">
    <property type="term" value="F:catalytic activity"/>
    <property type="evidence" value="ECO:0007669"/>
    <property type="project" value="InterPro"/>
</dbReference>
<evidence type="ECO:0000313" key="3">
    <source>
        <dbReference type="EMBL" id="QCO57716.1"/>
    </source>
</evidence>
<dbReference type="GO" id="GO:0030976">
    <property type="term" value="F:thiamine pyrophosphate binding"/>
    <property type="evidence" value="ECO:0007669"/>
    <property type="project" value="InterPro"/>
</dbReference>
<keyword evidence="4" id="KW-1185">Reference proteome</keyword>
<reference evidence="3 4" key="1">
    <citation type="submission" date="2019-05" db="EMBL/GenBank/DDBJ databases">
        <title>Pseudorhodobacter turbinis sp. nov., isolated from the gut of the Korean turban shell.</title>
        <authorList>
            <person name="Jeong Y.-S."/>
            <person name="Kang W.-R."/>
            <person name="Bae J.-W."/>
        </authorList>
    </citation>
    <scope>NUCLEOTIDE SEQUENCE [LARGE SCALE GENOMIC DNA]</scope>
    <source>
        <strain evidence="3 4">S12M18</strain>
        <plasmid evidence="3 4">unnamed1</plasmid>
    </source>
</reference>
<dbReference type="GO" id="GO:0044281">
    <property type="term" value="P:small molecule metabolic process"/>
    <property type="evidence" value="ECO:0007669"/>
    <property type="project" value="UniProtKB-ARBA"/>
</dbReference>
<dbReference type="OrthoDB" id="9773408at2"/>
<keyword evidence="3" id="KW-0614">Plasmid</keyword>
<geneLocation type="plasmid" evidence="3 4">
    <name>unnamed1</name>
</geneLocation>
<gene>
    <name evidence="3" type="ORF">EOK75_18690</name>
</gene>
<dbReference type="AlphaFoldDB" id="A0A4P8EKY7"/>
<evidence type="ECO:0000259" key="2">
    <source>
        <dbReference type="Pfam" id="PF02775"/>
    </source>
</evidence>
<dbReference type="InterPro" id="IPR029061">
    <property type="entry name" value="THDP-binding"/>
</dbReference>
<sequence>MLFYHKFPQHTPFFRNGGNPSPDEPRGPAPDWVKQAEGHGVAAERVTDAGSLAQAIAPAMATPGPTLVEAVM</sequence>
<dbReference type="SUPFAM" id="SSF52518">
    <property type="entry name" value="Thiamin diphosphate-binding fold (THDP-binding)"/>
    <property type="match status" value="1"/>
</dbReference>
<dbReference type="Gene3D" id="3.40.50.970">
    <property type="match status" value="1"/>
</dbReference>
<dbReference type="EMBL" id="CP039965">
    <property type="protein sequence ID" value="QCO57716.1"/>
    <property type="molecule type" value="Genomic_DNA"/>
</dbReference>
<name>A0A4P8EKY7_9RHOB</name>
<feature type="region of interest" description="Disordered" evidence="1">
    <location>
        <begin position="12"/>
        <end position="39"/>
    </location>
</feature>
<evidence type="ECO:0000313" key="4">
    <source>
        <dbReference type="Proteomes" id="UP000298631"/>
    </source>
</evidence>
<dbReference type="Pfam" id="PF02775">
    <property type="entry name" value="TPP_enzyme_C"/>
    <property type="match status" value="1"/>
</dbReference>